<reference evidence="2 3" key="1">
    <citation type="submission" date="2021-08" db="EMBL/GenBank/DDBJ databases">
        <title>Draft Genome Sequence of Phanerochaete sordida strain YK-624.</title>
        <authorList>
            <person name="Mori T."/>
            <person name="Dohra H."/>
            <person name="Suzuki T."/>
            <person name="Kawagishi H."/>
            <person name="Hirai H."/>
        </authorList>
    </citation>
    <scope>NUCLEOTIDE SEQUENCE [LARGE SCALE GENOMIC DNA]</scope>
    <source>
        <strain evidence="2 3">YK-624</strain>
    </source>
</reference>
<feature type="region of interest" description="Disordered" evidence="1">
    <location>
        <begin position="139"/>
        <end position="164"/>
    </location>
</feature>
<feature type="compositionally biased region" description="Polar residues" evidence="1">
    <location>
        <begin position="419"/>
        <end position="431"/>
    </location>
</feature>
<feature type="compositionally biased region" description="Low complexity" evidence="1">
    <location>
        <begin position="347"/>
        <end position="372"/>
    </location>
</feature>
<dbReference type="EMBL" id="BPQB01000021">
    <property type="protein sequence ID" value="GJE91458.1"/>
    <property type="molecule type" value="Genomic_DNA"/>
</dbReference>
<gene>
    <name evidence="2" type="ORF">PsYK624_076080</name>
</gene>
<feature type="compositionally biased region" description="Pro residues" evidence="1">
    <location>
        <begin position="670"/>
        <end position="679"/>
    </location>
</feature>
<dbReference type="Proteomes" id="UP000703269">
    <property type="component" value="Unassembled WGS sequence"/>
</dbReference>
<evidence type="ECO:0000256" key="1">
    <source>
        <dbReference type="SAM" id="MobiDB-lite"/>
    </source>
</evidence>
<accession>A0A9P3G8S8</accession>
<keyword evidence="3" id="KW-1185">Reference proteome</keyword>
<organism evidence="2 3">
    <name type="scientific">Phanerochaete sordida</name>
    <dbReference type="NCBI Taxonomy" id="48140"/>
    <lineage>
        <taxon>Eukaryota</taxon>
        <taxon>Fungi</taxon>
        <taxon>Dikarya</taxon>
        <taxon>Basidiomycota</taxon>
        <taxon>Agaricomycotina</taxon>
        <taxon>Agaricomycetes</taxon>
        <taxon>Polyporales</taxon>
        <taxon>Phanerochaetaceae</taxon>
        <taxon>Phanerochaete</taxon>
    </lineage>
</organism>
<evidence type="ECO:0000313" key="2">
    <source>
        <dbReference type="EMBL" id="GJE91458.1"/>
    </source>
</evidence>
<dbReference type="AlphaFoldDB" id="A0A9P3G8S8"/>
<feature type="region of interest" description="Disordered" evidence="1">
    <location>
        <begin position="54"/>
        <end position="92"/>
    </location>
</feature>
<feature type="compositionally biased region" description="Low complexity" evidence="1">
    <location>
        <begin position="610"/>
        <end position="636"/>
    </location>
</feature>
<feature type="region of interest" description="Disordered" evidence="1">
    <location>
        <begin position="176"/>
        <end position="221"/>
    </location>
</feature>
<protein>
    <submittedName>
        <fullName evidence="2">Uncharacterized protein</fullName>
    </submittedName>
</protein>
<proteinExistence type="predicted"/>
<feature type="compositionally biased region" description="Basic and acidic residues" evidence="1">
    <location>
        <begin position="761"/>
        <end position="776"/>
    </location>
</feature>
<feature type="compositionally biased region" description="Basic and acidic residues" evidence="1">
    <location>
        <begin position="725"/>
        <end position="752"/>
    </location>
</feature>
<feature type="compositionally biased region" description="Low complexity" evidence="1">
    <location>
        <begin position="573"/>
        <end position="602"/>
    </location>
</feature>
<sequence length="776" mass="81741">MRSASAQAPPRLTDLEKGRRYALGSLGASTRRKSSLVSYISRWRRGLGELGSRRSRRTGTISYDPVSEWGGEDDLHRHHEKQGSTSKGKGKMGEALLPFLPEVSTFTWSDLRSKNTSAESTDNSTDDDGLDVAQTYSIPTDAATLSHNTSCRTEASQRPQTEPRVGVVGTSVALPPHSQLAAVSTQAPRDPQAKRSLTPPGLSSKASSVRQDSYPDYVHPDVLFADDRNRAYAAEPRPRVSLPQAAAPTSYNILGIEMEPAGPSAHKPHSQTKSHSGSLSRPGSLQLPSPPDSPPPPAGASASSRPHGHGRSASHAHALPIASGSHRPPLGSTRSAPITSALPFRPPTSSAAASTPAWWSTTSAHHPSTLSPPQSPPRSSHRRSPSQTPEAGSSRSPASAGSRATSPQGSLTHAFRTPLQRSPSHSSQHDTASILAPMEGGALGRYPSLTVSPAAIEEDAPARRSRHRSATVGGAERPASSTGERPSRTPQGARPRPGPVEALRQLEANAGSPSNTPGAAHDRHTQEEKERRAHLRASMAPPQTPHVVDKSRLRREKGQSVAALGYFDTAHGAAASPARGPASALASPASAATSRASSPAPVRAHDYAQPGHAPSPLSPLSPASSSLSPSPSASGSSHRRHSVAHQPTLVRRHDSPALRPLPASTLFGPGSPPVSPPLRPHGSGGGPGVRRADAYLGARSRSGSGVALGERSRSGSVASLAVLGERPEREAEGAEGRDRERERRRERRESTASRRSVLPPVERHAPLDMREFEAQR</sequence>
<feature type="compositionally biased region" description="Polar residues" evidence="1">
    <location>
        <begin position="479"/>
        <end position="490"/>
    </location>
</feature>
<comment type="caution">
    <text evidence="2">The sequence shown here is derived from an EMBL/GenBank/DDBJ whole genome shotgun (WGS) entry which is preliminary data.</text>
</comment>
<feature type="compositionally biased region" description="Basic and acidic residues" evidence="1">
    <location>
        <begin position="520"/>
        <end position="531"/>
    </location>
</feature>
<feature type="region of interest" description="Disordered" evidence="1">
    <location>
        <begin position="253"/>
        <end position="557"/>
    </location>
</feature>
<feature type="region of interest" description="Disordered" evidence="1">
    <location>
        <begin position="572"/>
        <end position="776"/>
    </location>
</feature>
<feature type="compositionally biased region" description="Low complexity" evidence="1">
    <location>
        <begin position="385"/>
        <end position="407"/>
    </location>
</feature>
<evidence type="ECO:0000313" key="3">
    <source>
        <dbReference type="Proteomes" id="UP000703269"/>
    </source>
</evidence>
<feature type="compositionally biased region" description="Polar residues" evidence="1">
    <location>
        <begin position="139"/>
        <end position="160"/>
    </location>
</feature>
<dbReference type="OrthoDB" id="2803045at2759"/>
<feature type="compositionally biased region" description="Pro residues" evidence="1">
    <location>
        <begin position="288"/>
        <end position="298"/>
    </location>
</feature>
<name>A0A9P3G8S8_9APHY</name>